<dbReference type="Gene3D" id="3.30.565.10">
    <property type="entry name" value="Histidine kinase-like ATPase, C-terminal domain"/>
    <property type="match status" value="1"/>
</dbReference>
<dbReference type="PRINTS" id="PR00775">
    <property type="entry name" value="HEATSHOCK90"/>
</dbReference>
<comment type="similarity">
    <text evidence="1">Belongs to the heat shock protein 90 family.</text>
</comment>
<dbReference type="SUPFAM" id="SSF55874">
    <property type="entry name" value="ATPase domain of HSP90 chaperone/DNA topoisomerase II/histidine kinase"/>
    <property type="match status" value="1"/>
</dbReference>
<dbReference type="Gene3D" id="3.30.230.80">
    <property type="match status" value="1"/>
</dbReference>
<evidence type="ECO:0000313" key="7">
    <source>
        <dbReference type="EMBL" id="EKX66109.1"/>
    </source>
</evidence>
<dbReference type="AlphaFoldDB" id="L1KZY1"/>
<sequence length="708" mass="76943">MAAPSVFLSGSSSAGTRSIAHHGTDNPVYVLEIRWSDGSFRPRMAHSRTRPQRGPYRLPSAVTVSRDRPTPPPSPESHPTGAATMDSMTSQSSQAPRTPQSSPSPHTFQVDLRGLVDLLSHHLYSSPKVYLRELLQNAVDAITARRAEEPEAPARVRLFAEGGALRVEDSGVGLTESDVHNLLATIGRSSKRAGGIADGLQEVRSDFLGQFGIGLLACFVVAERIRVVSRSARTPGAPPVEWTATDDGSYTVRTLPDEARPEPGTTVHLVARPGAVEWLSHARVLSLARDFGSLLPYDVRVGDEAVTDLPAPWDRAYPSPAARRVALARHCHELFGFTPLDAIELDVPLAGIRGVAYVLPSAVSPAQRASHRVHLKGMLLTERAEQLLPDWAFFVRCVLDTDSLRPTASRESLYEDETLSAVREALGERIRGWLTGLAAGDPERLAAFLSVHYLGVKSLARHDKEMLRTMLPWLPFETTDGRLSLEEFAQRHPVVHFTRTVEEYRQVAPIASAQGVGVVNGGYTYDSELVEALPSVRPGTVVAELDADTVTAHLDAPDPDEELALAGFLTAARAKLDPLGCDVVLRAFHPLSVPALHLDDRSSRHEQARAEAEEQADDLWAGILGSLRGSAPRARLVLNHLNPLIRRISSLKDPELIGTATESLYGQALLMAQRPLRPADSALLNRAFIGLLEWATHTGTGAEEDGRK</sequence>
<evidence type="ECO:0000256" key="6">
    <source>
        <dbReference type="SAM" id="MobiDB-lite"/>
    </source>
</evidence>
<keyword evidence="4" id="KW-0143">Chaperone</keyword>
<evidence type="ECO:0000256" key="3">
    <source>
        <dbReference type="ARBA" id="ARBA00022840"/>
    </source>
</evidence>
<feature type="binding site" evidence="5">
    <location>
        <position position="133"/>
    </location>
    <ligand>
        <name>ATP</name>
        <dbReference type="ChEBI" id="CHEBI:30616"/>
    </ligand>
</feature>
<organism evidence="7 8">
    <name type="scientific">Streptomyces ipomoeae 91-03</name>
    <dbReference type="NCBI Taxonomy" id="698759"/>
    <lineage>
        <taxon>Bacteria</taxon>
        <taxon>Bacillati</taxon>
        <taxon>Actinomycetota</taxon>
        <taxon>Actinomycetes</taxon>
        <taxon>Kitasatosporales</taxon>
        <taxon>Streptomycetaceae</taxon>
        <taxon>Streptomyces</taxon>
    </lineage>
</organism>
<dbReference type="PANTHER" id="PTHR11528">
    <property type="entry name" value="HEAT SHOCK PROTEIN 90 FAMILY MEMBER"/>
    <property type="match status" value="1"/>
</dbReference>
<dbReference type="InterPro" id="IPR036890">
    <property type="entry name" value="HATPase_C_sf"/>
</dbReference>
<dbReference type="InterPro" id="IPR001404">
    <property type="entry name" value="Hsp90_fam"/>
</dbReference>
<name>L1KZY1_9ACTN</name>
<dbReference type="Pfam" id="PF13589">
    <property type="entry name" value="HATPase_c_3"/>
    <property type="match status" value="1"/>
</dbReference>
<dbReference type="GO" id="GO:0051082">
    <property type="term" value="F:unfolded protein binding"/>
    <property type="evidence" value="ECO:0007669"/>
    <property type="project" value="InterPro"/>
</dbReference>
<feature type="binding site" evidence="5">
    <location>
        <position position="265"/>
    </location>
    <ligand>
        <name>ATP</name>
        <dbReference type="ChEBI" id="CHEBI:30616"/>
    </ligand>
</feature>
<dbReference type="GO" id="GO:0140662">
    <property type="term" value="F:ATP-dependent protein folding chaperone"/>
    <property type="evidence" value="ECO:0007669"/>
    <property type="project" value="InterPro"/>
</dbReference>
<accession>L1KZY1</accession>
<dbReference type="Proteomes" id="UP000010411">
    <property type="component" value="Unassembled WGS sequence"/>
</dbReference>
<dbReference type="GO" id="GO:0016301">
    <property type="term" value="F:kinase activity"/>
    <property type="evidence" value="ECO:0007669"/>
    <property type="project" value="UniProtKB-KW"/>
</dbReference>
<protein>
    <submittedName>
        <fullName evidence="7">ATPase/histidine kinase/DNA gyrase B/HSP90 domain protein</fullName>
    </submittedName>
</protein>
<evidence type="ECO:0000256" key="4">
    <source>
        <dbReference type="ARBA" id="ARBA00023186"/>
    </source>
</evidence>
<evidence type="ECO:0000313" key="8">
    <source>
        <dbReference type="Proteomes" id="UP000010411"/>
    </source>
</evidence>
<evidence type="ECO:0000256" key="5">
    <source>
        <dbReference type="PIRSR" id="PIRSR002583-1"/>
    </source>
</evidence>
<gene>
    <name evidence="7" type="ORF">STRIP9103_07082</name>
</gene>
<proteinExistence type="inferred from homology"/>
<reference evidence="7 8" key="1">
    <citation type="submission" date="2012-11" db="EMBL/GenBank/DDBJ databases">
        <authorList>
            <person name="Huguet-Tapia J.C."/>
            <person name="Durkin A.S."/>
            <person name="Pettis G.S."/>
            <person name="Badger J.H."/>
        </authorList>
    </citation>
    <scope>NUCLEOTIDE SEQUENCE [LARGE SCALE GENOMIC DNA]</scope>
    <source>
        <strain evidence="7 8">91-03</strain>
    </source>
</reference>
<evidence type="ECO:0000256" key="1">
    <source>
        <dbReference type="ARBA" id="ARBA00008239"/>
    </source>
</evidence>
<dbReference type="PIRSF" id="PIRSF002583">
    <property type="entry name" value="Hsp90"/>
    <property type="match status" value="1"/>
</dbReference>
<keyword evidence="2 5" id="KW-0547">Nucleotide-binding</keyword>
<keyword evidence="7" id="KW-0418">Kinase</keyword>
<keyword evidence="3 5" id="KW-0067">ATP-binding</keyword>
<dbReference type="GO" id="GO:0016887">
    <property type="term" value="F:ATP hydrolysis activity"/>
    <property type="evidence" value="ECO:0007669"/>
    <property type="project" value="InterPro"/>
</dbReference>
<evidence type="ECO:0000256" key="2">
    <source>
        <dbReference type="ARBA" id="ARBA00022741"/>
    </source>
</evidence>
<feature type="binding site" evidence="5">
    <location>
        <position position="137"/>
    </location>
    <ligand>
        <name>ATP</name>
        <dbReference type="ChEBI" id="CHEBI:30616"/>
    </ligand>
</feature>
<feature type="region of interest" description="Disordered" evidence="6">
    <location>
        <begin position="40"/>
        <end position="108"/>
    </location>
</feature>
<dbReference type="InterPro" id="IPR020568">
    <property type="entry name" value="Ribosomal_Su5_D2-typ_SF"/>
</dbReference>
<keyword evidence="8" id="KW-1185">Reference proteome</keyword>
<dbReference type="GO" id="GO:0005524">
    <property type="term" value="F:ATP binding"/>
    <property type="evidence" value="ECO:0007669"/>
    <property type="project" value="UniProtKB-KW"/>
</dbReference>
<dbReference type="NCBIfam" id="NF010683">
    <property type="entry name" value="PRK14083.1"/>
    <property type="match status" value="1"/>
</dbReference>
<feature type="compositionally biased region" description="Polar residues" evidence="6">
    <location>
        <begin position="86"/>
        <end position="107"/>
    </location>
</feature>
<keyword evidence="7" id="KW-0808">Transferase</keyword>
<comment type="caution">
    <text evidence="7">The sequence shown here is derived from an EMBL/GenBank/DDBJ whole genome shotgun (WGS) entry which is preliminary data.</text>
</comment>
<dbReference type="EMBL" id="AEJC01000247">
    <property type="protein sequence ID" value="EKX66109.1"/>
    <property type="molecule type" value="Genomic_DNA"/>
</dbReference>
<feature type="binding site" evidence="5">
    <location>
        <position position="169"/>
    </location>
    <ligand>
        <name>ATP</name>
        <dbReference type="ChEBI" id="CHEBI:30616"/>
    </ligand>
</feature>
<dbReference type="InterPro" id="IPR020575">
    <property type="entry name" value="Hsp90_N"/>
</dbReference>
<feature type="region of interest" description="Disordered" evidence="6">
    <location>
        <begin position="1"/>
        <end position="22"/>
    </location>
</feature>
<dbReference type="SUPFAM" id="SSF54211">
    <property type="entry name" value="Ribosomal protein S5 domain 2-like"/>
    <property type="match status" value="1"/>
</dbReference>
<dbReference type="PATRIC" id="fig|698759.3.peg.3297"/>